<feature type="repeat" description="PPR" evidence="4">
    <location>
        <begin position="149"/>
        <end position="183"/>
    </location>
</feature>
<dbReference type="NCBIfam" id="TIGR00756">
    <property type="entry name" value="PPR"/>
    <property type="match status" value="7"/>
</dbReference>
<reference evidence="5" key="1">
    <citation type="submission" date="2020-01" db="EMBL/GenBank/DDBJ databases">
        <title>Genome sequence of Kobresia littledalei, the first chromosome-level genome in the family Cyperaceae.</title>
        <authorList>
            <person name="Qu G."/>
        </authorList>
    </citation>
    <scope>NUCLEOTIDE SEQUENCE</scope>
    <source>
        <strain evidence="5">C.B.Clarke</strain>
        <tissue evidence="5">Leaf</tissue>
    </source>
</reference>
<dbReference type="Pfam" id="PF13041">
    <property type="entry name" value="PPR_2"/>
    <property type="match status" value="3"/>
</dbReference>
<dbReference type="InterPro" id="IPR002885">
    <property type="entry name" value="PPR_rpt"/>
</dbReference>
<evidence type="ECO:0000256" key="3">
    <source>
        <dbReference type="ARBA" id="ARBA00022946"/>
    </source>
</evidence>
<dbReference type="Pfam" id="PF01535">
    <property type="entry name" value="PPR"/>
    <property type="match status" value="1"/>
</dbReference>
<dbReference type="PANTHER" id="PTHR47447">
    <property type="entry name" value="OS03G0856100 PROTEIN"/>
    <property type="match status" value="1"/>
</dbReference>
<feature type="repeat" description="PPR" evidence="4">
    <location>
        <begin position="362"/>
        <end position="396"/>
    </location>
</feature>
<keyword evidence="3" id="KW-0809">Transit peptide</keyword>
<comment type="caution">
    <text evidence="5">The sequence shown here is derived from an EMBL/GenBank/DDBJ whole genome shotgun (WGS) entry which is preliminary data.</text>
</comment>
<dbReference type="OrthoDB" id="185373at2759"/>
<gene>
    <name evidence="5" type="ORF">FCM35_KLT08450</name>
</gene>
<protein>
    <submittedName>
        <fullName evidence="5">Putative pentatricopeptide repeat-containing protein</fullName>
    </submittedName>
</protein>
<name>A0A833VHQ9_9POAL</name>
<feature type="repeat" description="PPR" evidence="4">
    <location>
        <begin position="220"/>
        <end position="255"/>
    </location>
</feature>
<keyword evidence="2" id="KW-0677">Repeat</keyword>
<dbReference type="InterPro" id="IPR011990">
    <property type="entry name" value="TPR-like_helical_dom_sf"/>
</dbReference>
<dbReference type="AlphaFoldDB" id="A0A833VHQ9"/>
<dbReference type="PROSITE" id="PS51375">
    <property type="entry name" value="PPR"/>
    <property type="match status" value="7"/>
</dbReference>
<evidence type="ECO:0000313" key="5">
    <source>
        <dbReference type="EMBL" id="KAF3326820.1"/>
    </source>
</evidence>
<dbReference type="Proteomes" id="UP000623129">
    <property type="component" value="Unassembled WGS sequence"/>
</dbReference>
<comment type="similarity">
    <text evidence="1">Belongs to the PPR family. P subfamily.</text>
</comment>
<feature type="repeat" description="PPR" evidence="4">
    <location>
        <begin position="114"/>
        <end position="148"/>
    </location>
</feature>
<proteinExistence type="inferred from homology"/>
<evidence type="ECO:0000256" key="2">
    <source>
        <dbReference type="ARBA" id="ARBA00022737"/>
    </source>
</evidence>
<feature type="repeat" description="PPR" evidence="4">
    <location>
        <begin position="291"/>
        <end position="326"/>
    </location>
</feature>
<evidence type="ECO:0000256" key="4">
    <source>
        <dbReference type="PROSITE-ProRule" id="PRU00708"/>
    </source>
</evidence>
<accession>A0A833VHQ9</accession>
<dbReference type="Gene3D" id="1.25.40.10">
    <property type="entry name" value="Tetratricopeptide repeat domain"/>
    <property type="match status" value="3"/>
</dbReference>
<organism evidence="5 6">
    <name type="scientific">Carex littledalei</name>
    <dbReference type="NCBI Taxonomy" id="544730"/>
    <lineage>
        <taxon>Eukaryota</taxon>
        <taxon>Viridiplantae</taxon>
        <taxon>Streptophyta</taxon>
        <taxon>Embryophyta</taxon>
        <taxon>Tracheophyta</taxon>
        <taxon>Spermatophyta</taxon>
        <taxon>Magnoliopsida</taxon>
        <taxon>Liliopsida</taxon>
        <taxon>Poales</taxon>
        <taxon>Cyperaceae</taxon>
        <taxon>Cyperoideae</taxon>
        <taxon>Cariceae</taxon>
        <taxon>Carex</taxon>
        <taxon>Carex subgen. Euthyceras</taxon>
    </lineage>
</organism>
<feature type="repeat" description="PPR" evidence="4">
    <location>
        <begin position="327"/>
        <end position="361"/>
    </location>
</feature>
<dbReference type="PANTHER" id="PTHR47447:SF28">
    <property type="entry name" value="PENTACOTRIPEPTIDE-REPEAT REGION OF PRORP DOMAIN-CONTAINING PROTEIN"/>
    <property type="match status" value="1"/>
</dbReference>
<dbReference type="Pfam" id="PF12854">
    <property type="entry name" value="PPR_1"/>
    <property type="match status" value="1"/>
</dbReference>
<dbReference type="EMBL" id="SWLB01000018">
    <property type="protein sequence ID" value="KAF3326820.1"/>
    <property type="molecule type" value="Genomic_DNA"/>
</dbReference>
<evidence type="ECO:0000313" key="6">
    <source>
        <dbReference type="Proteomes" id="UP000623129"/>
    </source>
</evidence>
<evidence type="ECO:0000256" key="1">
    <source>
        <dbReference type="ARBA" id="ARBA00007626"/>
    </source>
</evidence>
<sequence length="444" mass="50850">MATKVKKATRLSPFRLATLLRQEKDPNAALSLFLSPPQPFPYSYQCYDLLLTKLAYSRLFPPLEQILDRLRADERVTPKEPLFCHIISSYARGRLPSRAHDLFLLIPSFRCSRTVKSFNSLLDAYLRCGNLEAFESLWHNAGSYGVYPDACSYNIYMRAVCLSGSVSRAWELFDEMPTRGISPTVVTFGTLIAILCDNLMLREALSLKERMLTLYNVKPNVVIYITLIKALCKSGELSKAFKLKEEILLHKDLELNSFIYTTLIRALFSSGQKGEVTVLLEEMKANRITPDNATFNSMIAGFCEDEKNFNAAFEVLNEMQRNGCKPDLISYNTIINGFCKVARWRDAQDLFEDMPRRGCKPDIVTYRILFDAICNCKEFKEVVVLLDEMVSKGYTPSLYGTKKFLEGIMGRYDGLFVESFMCQFMKLNRLEVNSWEKVVSRLRV</sequence>
<feature type="repeat" description="PPR" evidence="4">
    <location>
        <begin position="256"/>
        <end position="290"/>
    </location>
</feature>
<keyword evidence="6" id="KW-1185">Reference proteome</keyword>